<organism evidence="4 5">
    <name type="scientific">Streptomyces filamentosus NRRL 15998</name>
    <dbReference type="NCBI Taxonomy" id="457431"/>
    <lineage>
        <taxon>Bacteria</taxon>
        <taxon>Bacillati</taxon>
        <taxon>Actinomycetota</taxon>
        <taxon>Actinomycetes</taxon>
        <taxon>Kitasatosporales</taxon>
        <taxon>Streptomycetaceae</taxon>
        <taxon>Streptomyces</taxon>
    </lineage>
</organism>
<name>D6AU03_STRFL</name>
<evidence type="ECO:0000313" key="4">
    <source>
        <dbReference type="EMBL" id="EFE76209.2"/>
    </source>
</evidence>
<keyword evidence="2" id="KW-0812">Transmembrane</keyword>
<keyword evidence="2" id="KW-1133">Transmembrane helix</keyword>
<reference evidence="5" key="1">
    <citation type="submission" date="2008-10" db="EMBL/GenBank/DDBJ databases">
        <authorList>
            <person name="Molnar K."/>
        </authorList>
    </citation>
    <scope>NUCLEOTIDE SEQUENCE [LARGE SCALE GENOMIC DNA]</scope>
    <source>
        <strain evidence="5">NRRL 15998</strain>
    </source>
</reference>
<accession>D6AU03</accession>
<dbReference type="Pfam" id="PF03372">
    <property type="entry name" value="Exo_endo_phos"/>
    <property type="match status" value="1"/>
</dbReference>
<protein>
    <recommendedName>
        <fullName evidence="3">Endonuclease/exonuclease/phosphatase domain-containing protein</fullName>
    </recommendedName>
</protein>
<dbReference type="Proteomes" id="UP000003986">
    <property type="component" value="Unassembled WGS sequence"/>
</dbReference>
<feature type="transmembrane region" description="Helical" evidence="2">
    <location>
        <begin position="152"/>
        <end position="172"/>
    </location>
</feature>
<dbReference type="InterPro" id="IPR005135">
    <property type="entry name" value="Endo/exonuclease/phosphatase"/>
</dbReference>
<feature type="region of interest" description="Disordered" evidence="1">
    <location>
        <begin position="23"/>
        <end position="93"/>
    </location>
</feature>
<evidence type="ECO:0000313" key="5">
    <source>
        <dbReference type="Proteomes" id="UP000003986"/>
    </source>
</evidence>
<proteinExistence type="predicted"/>
<gene>
    <name evidence="4" type="ORF">SSGG_03576</name>
</gene>
<feature type="transmembrane region" description="Helical" evidence="2">
    <location>
        <begin position="126"/>
        <end position="145"/>
    </location>
</feature>
<dbReference type="EMBL" id="DS999644">
    <property type="protein sequence ID" value="EFE76209.2"/>
    <property type="molecule type" value="Genomic_DNA"/>
</dbReference>
<evidence type="ECO:0000256" key="2">
    <source>
        <dbReference type="SAM" id="Phobius"/>
    </source>
</evidence>
<feature type="domain" description="Endonuclease/exonuclease/phosphatase" evidence="3">
    <location>
        <begin position="185"/>
        <end position="386"/>
    </location>
</feature>
<dbReference type="SUPFAM" id="SSF56219">
    <property type="entry name" value="DNase I-like"/>
    <property type="match status" value="1"/>
</dbReference>
<dbReference type="AlphaFoldDB" id="D6AU03"/>
<dbReference type="GO" id="GO:0003824">
    <property type="term" value="F:catalytic activity"/>
    <property type="evidence" value="ECO:0007669"/>
    <property type="project" value="InterPro"/>
</dbReference>
<feature type="transmembrane region" description="Helical" evidence="2">
    <location>
        <begin position="95"/>
        <end position="114"/>
    </location>
</feature>
<sequence length="395" mass="41207">MECGEPQSFHRLRLSVVACAQRYVPETEPRGARSTPLTGRKRRSRRLSAYPIPGVRDRQETRAVPSPTEAAVPATDGTPDAGPPEPAGSAVRRRAARWVTAGAVVWAAAMALHASVPNAGVNAGSLFQTLLPWTGLGVPLLLALAAVLRSRIAAVAVLAPAVVWVTLFGGALTDKRSGGGDLTVVSHNVDEGNTDPAGTARVLAAAGADVLALEELSDASAAVYSRELAAAYPHHAVIGGVGIWSRHPLADVKAVPIMPWTRAMRATVRAPEGPPVAVYAVHLASVRVSAAGFTTGRRNDAARELAAALRSETAPRVVVLGDFNGAYRDRALAPVTSRLRSAQGEAGAGLGFTWPAAFPVVRIDDVLVRGMTPRAAWTLPATGSDHLPVAARLSR</sequence>
<keyword evidence="2" id="KW-0472">Membrane</keyword>
<evidence type="ECO:0000256" key="1">
    <source>
        <dbReference type="SAM" id="MobiDB-lite"/>
    </source>
</evidence>
<reference evidence="5" key="2">
    <citation type="submission" date="2008-12" db="EMBL/GenBank/DDBJ databases">
        <title>Annotation of Streptomyces roseosporus strain NRRL 15998.</title>
        <authorList>
            <consortium name="The Broad Institute Genome Sequencing Platform"/>
            <consortium name="Broad Institute Microbial Sequencing Center"/>
            <person name="Fischbach M."/>
            <person name="Ward D."/>
            <person name="Young S."/>
            <person name="Kodira C.D."/>
            <person name="Zeng Q."/>
            <person name="Koehrsen M."/>
            <person name="Godfrey P."/>
            <person name="Alvarado L."/>
            <person name="Berlin A.M."/>
            <person name="Borenstein D."/>
            <person name="Chen Z."/>
            <person name="Engels R."/>
            <person name="Freedman E."/>
            <person name="Gellesch M."/>
            <person name="Goldberg J."/>
            <person name="Griggs A."/>
            <person name="Gujja S."/>
            <person name="Heiman D.I."/>
            <person name="Hepburn T.A."/>
            <person name="Howarth C."/>
            <person name="Jen D."/>
            <person name="Larson L."/>
            <person name="Lewis B."/>
            <person name="Mehta T."/>
            <person name="Park D."/>
            <person name="Pearson M."/>
            <person name="Roberts A."/>
            <person name="Saif S."/>
            <person name="Shea T.D."/>
            <person name="Shenoy N."/>
            <person name="Sisk P."/>
            <person name="Stolte C."/>
            <person name="Sykes S.N."/>
            <person name="Walk T."/>
            <person name="White J."/>
            <person name="Yandava C."/>
            <person name="Straight P."/>
            <person name="Clardy J."/>
            <person name="Hung D."/>
            <person name="Kolter R."/>
            <person name="Mekalanos J."/>
            <person name="Walker S."/>
            <person name="Walsh C.T."/>
            <person name="Wieland B.L.C."/>
            <person name="Ilzarbe M."/>
            <person name="Galagan J."/>
            <person name="Nusbaum C."/>
            <person name="Birren B."/>
        </authorList>
    </citation>
    <scope>NUCLEOTIDE SEQUENCE [LARGE SCALE GENOMIC DNA]</scope>
    <source>
        <strain evidence="5">NRRL 15998</strain>
    </source>
</reference>
<dbReference type="Gene3D" id="3.60.10.10">
    <property type="entry name" value="Endonuclease/exonuclease/phosphatase"/>
    <property type="match status" value="1"/>
</dbReference>
<dbReference type="InterPro" id="IPR036691">
    <property type="entry name" value="Endo/exonu/phosph_ase_sf"/>
</dbReference>
<evidence type="ECO:0000259" key="3">
    <source>
        <dbReference type="Pfam" id="PF03372"/>
    </source>
</evidence>